<keyword evidence="2" id="KW-1185">Reference proteome</keyword>
<dbReference type="Gene3D" id="1.25.40.20">
    <property type="entry name" value="Ankyrin repeat-containing domain"/>
    <property type="match status" value="2"/>
</dbReference>
<protein>
    <recommendedName>
        <fullName evidence="3">Ankyrin repeats (3 copies)</fullName>
    </recommendedName>
</protein>
<dbReference type="SUPFAM" id="SSF48403">
    <property type="entry name" value="Ankyrin repeat"/>
    <property type="match status" value="2"/>
</dbReference>
<dbReference type="PANTHER" id="PTHR24118">
    <property type="entry name" value="POTE ANKYRIN DOMAIN"/>
    <property type="match status" value="1"/>
</dbReference>
<proteinExistence type="predicted"/>
<evidence type="ECO:0000313" key="1">
    <source>
        <dbReference type="EMBL" id="AJC19378.1"/>
    </source>
</evidence>
<reference evidence="1" key="1">
    <citation type="submission" date="2016-11" db="EMBL/GenBank/DDBJ databases">
        <title>Complete Genome Sequencing of Pandoraea pulmonicola DSM 16583.</title>
        <authorList>
            <person name="Chan K.-G."/>
        </authorList>
    </citation>
    <scope>NUCLEOTIDE SEQUENCE</scope>
    <source>
        <strain evidence="1">DSM 16583</strain>
    </source>
</reference>
<dbReference type="PANTHER" id="PTHR24118:SF99">
    <property type="entry name" value="POTE ANKYRIN DOMAIN FAMILY MEMBER 3C-RELATED"/>
    <property type="match status" value="1"/>
</dbReference>
<evidence type="ECO:0008006" key="3">
    <source>
        <dbReference type="Google" id="ProtNLM"/>
    </source>
</evidence>
<name>A0ABM5RVC3_PANPU</name>
<accession>A0ABM5RVC3</accession>
<dbReference type="InterPro" id="IPR036770">
    <property type="entry name" value="Ankyrin_rpt-contain_sf"/>
</dbReference>
<organism evidence="1 2">
    <name type="scientific">Pandoraea pulmonicola</name>
    <dbReference type="NCBI Taxonomy" id="93221"/>
    <lineage>
        <taxon>Bacteria</taxon>
        <taxon>Pseudomonadati</taxon>
        <taxon>Pseudomonadota</taxon>
        <taxon>Betaproteobacteria</taxon>
        <taxon>Burkholderiales</taxon>
        <taxon>Burkholderiaceae</taxon>
        <taxon>Pandoraea</taxon>
    </lineage>
</organism>
<evidence type="ECO:0000313" key="2">
    <source>
        <dbReference type="Proteomes" id="UP000035086"/>
    </source>
</evidence>
<dbReference type="EMBL" id="CP010310">
    <property type="protein sequence ID" value="AJC19378.1"/>
    <property type="molecule type" value="Genomic_DNA"/>
</dbReference>
<gene>
    <name evidence="1" type="ORF">RO07_00690</name>
</gene>
<sequence length="513" mass="55594">MTRTFATLLCTPAHRRTLDQLADAGIFITPSRRYRISAENARVLFSDEGLLLWLRFAASPSAYRDVFVDSSLSAVGRAGGRADSRTGNRTEGRAANRIADNSDNARLANALRVLVACGRDTTNDVPASEQPDSMYLPLSHLCSRVAPEWLPTLLAVGSDINQTSHRGVSLLTTAMAAQAFRAKRHDLDLLVPHDCLYTLALSLRNRGASLTHRSDSGSPPAMLLALNGLCGAAEVLLSMGASCNMPDRNGNTLMHYLAATTRTPGHAFCAFFMFTTALRYGGDPNLPNGDGRTALSLLRGSLRVYADALHKMIVATREMVRFTITREAPLRHANLSPVTTAMTEEARRLYSRGWDPLLPHASLFALAISLRAGGVDLTQRHPDGTPPVLWLTHHGFCGAAEVLLALSRNSNTPLQDGNTLLHLLAAARRHGKPSFLTDYMLCTALRYGGDPTQPNAAGFAALASLPADMTRFLRASLAFYRGTALQAGRAVSRLYPVNTHFDLDLMRHSAADL</sequence>
<dbReference type="Proteomes" id="UP000035086">
    <property type="component" value="Chromosome"/>
</dbReference>